<feature type="compositionally biased region" description="Gly residues" evidence="1">
    <location>
        <begin position="144"/>
        <end position="154"/>
    </location>
</feature>
<proteinExistence type="predicted"/>
<accession>A0A939JUU7</accession>
<dbReference type="AlphaFoldDB" id="A0A939JUU7"/>
<feature type="compositionally biased region" description="Basic residues" evidence="1">
    <location>
        <begin position="80"/>
        <end position="91"/>
    </location>
</feature>
<dbReference type="RefSeq" id="WP_207256477.1">
    <property type="nucleotide sequence ID" value="NZ_JAFMPP010000002.1"/>
</dbReference>
<feature type="region of interest" description="Disordered" evidence="1">
    <location>
        <begin position="244"/>
        <end position="294"/>
    </location>
</feature>
<evidence type="ECO:0000313" key="4">
    <source>
        <dbReference type="Proteomes" id="UP000664122"/>
    </source>
</evidence>
<feature type="compositionally biased region" description="Basic and acidic residues" evidence="1">
    <location>
        <begin position="53"/>
        <end position="79"/>
    </location>
</feature>
<sequence length="294" mass="30924">MKPNRDFDGNAKKQGRCGRNAKMTTGALLAAALLGTSAFAQAPAQAPKGPQADSHRGPMRMAERFDRDGRDGWGGPRDHRGPHHRGPRHGGPRGMMSPAKLAVALSALETGIGIQPDQMAPWRKFTGSLLAFAEAMQPPRGPHGKGPGPKGPGAQGELPAAAPDQGDQAGPAGQPGAADESAAEAGQKGLFAFKMLDHFADRAINAGEKAKALKASLADLETTLTPEQIQTARGLVRSMMGDMRHDARRDDRGPRWGHGPHRPGPRGDMRMGPRGDGPQHHAPDADPMDAPQQG</sequence>
<dbReference type="Proteomes" id="UP000664122">
    <property type="component" value="Unassembled WGS sequence"/>
</dbReference>
<organism evidence="3 4">
    <name type="scientific">Jiella flava</name>
    <dbReference type="NCBI Taxonomy" id="2816857"/>
    <lineage>
        <taxon>Bacteria</taxon>
        <taxon>Pseudomonadati</taxon>
        <taxon>Pseudomonadota</taxon>
        <taxon>Alphaproteobacteria</taxon>
        <taxon>Hyphomicrobiales</taxon>
        <taxon>Aurantimonadaceae</taxon>
        <taxon>Jiella</taxon>
    </lineage>
</organism>
<gene>
    <name evidence="3" type="ORF">J1C48_04305</name>
</gene>
<evidence type="ECO:0008006" key="5">
    <source>
        <dbReference type="Google" id="ProtNLM"/>
    </source>
</evidence>
<comment type="caution">
    <text evidence="3">The sequence shown here is derived from an EMBL/GenBank/DDBJ whole genome shotgun (WGS) entry which is preliminary data.</text>
</comment>
<feature type="compositionally biased region" description="Basic and acidic residues" evidence="1">
    <location>
        <begin position="244"/>
        <end position="254"/>
    </location>
</feature>
<evidence type="ECO:0000313" key="3">
    <source>
        <dbReference type="EMBL" id="MBO0661789.1"/>
    </source>
</evidence>
<feature type="compositionally biased region" description="Low complexity" evidence="1">
    <location>
        <begin position="159"/>
        <end position="179"/>
    </location>
</feature>
<keyword evidence="2" id="KW-0732">Signal</keyword>
<evidence type="ECO:0000256" key="1">
    <source>
        <dbReference type="SAM" id="MobiDB-lite"/>
    </source>
</evidence>
<feature type="region of interest" description="Disordered" evidence="1">
    <location>
        <begin position="41"/>
        <end position="96"/>
    </location>
</feature>
<feature type="compositionally biased region" description="Basic and acidic residues" evidence="1">
    <location>
        <begin position="1"/>
        <end position="11"/>
    </location>
</feature>
<protein>
    <recommendedName>
        <fullName evidence="5">LTXXQ motif family protein</fullName>
    </recommendedName>
</protein>
<feature type="region of interest" description="Disordered" evidence="1">
    <location>
        <begin position="1"/>
        <end position="20"/>
    </location>
</feature>
<evidence type="ECO:0000256" key="2">
    <source>
        <dbReference type="SAM" id="SignalP"/>
    </source>
</evidence>
<feature type="region of interest" description="Disordered" evidence="1">
    <location>
        <begin position="136"/>
        <end position="183"/>
    </location>
</feature>
<feature type="signal peptide" evidence="2">
    <location>
        <begin position="1"/>
        <end position="42"/>
    </location>
</feature>
<feature type="compositionally biased region" description="Low complexity" evidence="1">
    <location>
        <begin position="41"/>
        <end position="52"/>
    </location>
</feature>
<name>A0A939JUU7_9HYPH</name>
<feature type="chain" id="PRO_5037842566" description="LTXXQ motif family protein" evidence="2">
    <location>
        <begin position="43"/>
        <end position="294"/>
    </location>
</feature>
<reference evidence="3" key="1">
    <citation type="submission" date="2021-03" db="EMBL/GenBank/DDBJ databases">
        <title>Whole genome sequence of Jiella sp. CQZ9-1.</title>
        <authorList>
            <person name="Tuo L."/>
        </authorList>
    </citation>
    <scope>NUCLEOTIDE SEQUENCE</scope>
    <source>
        <strain evidence="3">CQZ9-1</strain>
    </source>
</reference>
<keyword evidence="4" id="KW-1185">Reference proteome</keyword>
<dbReference type="EMBL" id="JAFMPP010000002">
    <property type="protein sequence ID" value="MBO0661789.1"/>
    <property type="molecule type" value="Genomic_DNA"/>
</dbReference>
<feature type="compositionally biased region" description="Basic and acidic residues" evidence="1">
    <location>
        <begin position="265"/>
        <end position="284"/>
    </location>
</feature>